<evidence type="ECO:0000256" key="1">
    <source>
        <dbReference type="SAM" id="MobiDB-lite"/>
    </source>
</evidence>
<comment type="caution">
    <text evidence="2">The sequence shown here is derived from an EMBL/GenBank/DDBJ whole genome shotgun (WGS) entry which is preliminary data.</text>
</comment>
<dbReference type="Proteomes" id="UP001500058">
    <property type="component" value="Unassembled WGS sequence"/>
</dbReference>
<organism evidence="2 3">
    <name type="scientific">Streptomyces glaucosporus</name>
    <dbReference type="NCBI Taxonomy" id="284044"/>
    <lineage>
        <taxon>Bacteria</taxon>
        <taxon>Bacillati</taxon>
        <taxon>Actinomycetota</taxon>
        <taxon>Actinomycetes</taxon>
        <taxon>Kitasatosporales</taxon>
        <taxon>Streptomycetaceae</taxon>
        <taxon>Streptomyces</taxon>
    </lineage>
</organism>
<keyword evidence="3" id="KW-1185">Reference proteome</keyword>
<name>A0ABN3IKH6_9ACTN</name>
<reference evidence="2 3" key="1">
    <citation type="journal article" date="2019" name="Int. J. Syst. Evol. Microbiol.">
        <title>The Global Catalogue of Microorganisms (GCM) 10K type strain sequencing project: providing services to taxonomists for standard genome sequencing and annotation.</title>
        <authorList>
            <consortium name="The Broad Institute Genomics Platform"/>
            <consortium name="The Broad Institute Genome Sequencing Center for Infectious Disease"/>
            <person name="Wu L."/>
            <person name="Ma J."/>
        </authorList>
    </citation>
    <scope>NUCLEOTIDE SEQUENCE [LARGE SCALE GENOMIC DNA]</scope>
    <source>
        <strain evidence="2 3">JCM 6921</strain>
    </source>
</reference>
<dbReference type="EMBL" id="BAAATJ010000017">
    <property type="protein sequence ID" value="GAA2405485.1"/>
    <property type="molecule type" value="Genomic_DNA"/>
</dbReference>
<protein>
    <submittedName>
        <fullName evidence="2">Uncharacterized protein</fullName>
    </submittedName>
</protein>
<proteinExistence type="predicted"/>
<gene>
    <name evidence="2" type="ORF">GCM10010420_36630</name>
</gene>
<sequence>MRSQTFSNCYGKPGQKRHHEAKARLRGLDPSTTDGPKPLSALAQCCPQRPSFRSAQAHRTGSALTPAHRLGHRRPPRTTLFHRNNHPSQMVTACQRNGQ</sequence>
<accession>A0ABN3IKH6</accession>
<evidence type="ECO:0000313" key="3">
    <source>
        <dbReference type="Proteomes" id="UP001500058"/>
    </source>
</evidence>
<feature type="region of interest" description="Disordered" evidence="1">
    <location>
        <begin position="1"/>
        <end position="86"/>
    </location>
</feature>
<evidence type="ECO:0000313" key="2">
    <source>
        <dbReference type="EMBL" id="GAA2405485.1"/>
    </source>
</evidence>
<feature type="compositionally biased region" description="Polar residues" evidence="1">
    <location>
        <begin position="51"/>
        <end position="63"/>
    </location>
</feature>